<dbReference type="InterPro" id="IPR038731">
    <property type="entry name" value="RgtA/B/C-like"/>
</dbReference>
<feature type="transmembrane region" description="Helical" evidence="8">
    <location>
        <begin position="114"/>
        <end position="133"/>
    </location>
</feature>
<evidence type="ECO:0000313" key="11">
    <source>
        <dbReference type="Proteomes" id="UP001056855"/>
    </source>
</evidence>
<feature type="transmembrane region" description="Helical" evidence="8">
    <location>
        <begin position="163"/>
        <end position="192"/>
    </location>
</feature>
<keyword evidence="6 8" id="KW-1133">Transmembrane helix</keyword>
<dbReference type="PANTHER" id="PTHR33908">
    <property type="entry name" value="MANNOSYLTRANSFERASE YKCB-RELATED"/>
    <property type="match status" value="1"/>
</dbReference>
<keyword evidence="11" id="KW-1185">Reference proteome</keyword>
<dbReference type="InterPro" id="IPR050297">
    <property type="entry name" value="LipidA_mod_glycosyltrf_83"/>
</dbReference>
<feature type="transmembrane region" description="Helical" evidence="8">
    <location>
        <begin position="364"/>
        <end position="383"/>
    </location>
</feature>
<comment type="subcellular location">
    <subcellularLocation>
        <location evidence="1">Cell membrane</location>
        <topology evidence="1">Multi-pass membrane protein</topology>
    </subcellularLocation>
</comment>
<evidence type="ECO:0000313" key="10">
    <source>
        <dbReference type="EMBL" id="UTF52738.1"/>
    </source>
</evidence>
<dbReference type="GO" id="GO:0016763">
    <property type="term" value="F:pentosyltransferase activity"/>
    <property type="evidence" value="ECO:0007669"/>
    <property type="project" value="TreeGrafter"/>
</dbReference>
<evidence type="ECO:0000256" key="1">
    <source>
        <dbReference type="ARBA" id="ARBA00004651"/>
    </source>
</evidence>
<accession>A0A9E7SVZ4</accession>
<dbReference type="GO" id="GO:0005886">
    <property type="term" value="C:plasma membrane"/>
    <property type="evidence" value="ECO:0007669"/>
    <property type="project" value="UniProtKB-SubCell"/>
</dbReference>
<reference evidence="10" key="1">
    <citation type="submission" date="2022-06" db="EMBL/GenBank/DDBJ databases">
        <title>Diverse halophilic archaea isolated from saline environments.</title>
        <authorList>
            <person name="Cui H.-L."/>
        </authorList>
    </citation>
    <scope>NUCLEOTIDE SEQUENCE</scope>
    <source>
        <strain evidence="10">WLHS1</strain>
    </source>
</reference>
<organism evidence="10 11">
    <name type="scientific">Natronosalvus rutilus</name>
    <dbReference type="NCBI Taxonomy" id="2953753"/>
    <lineage>
        <taxon>Archaea</taxon>
        <taxon>Methanobacteriati</taxon>
        <taxon>Methanobacteriota</taxon>
        <taxon>Stenosarchaea group</taxon>
        <taxon>Halobacteria</taxon>
        <taxon>Halobacteriales</taxon>
        <taxon>Natrialbaceae</taxon>
        <taxon>Natronosalvus</taxon>
    </lineage>
</organism>
<feature type="transmembrane region" description="Helical" evidence="8">
    <location>
        <begin position="39"/>
        <end position="60"/>
    </location>
</feature>
<dbReference type="KEGG" id="sawl:NGM29_13225"/>
<dbReference type="RefSeq" id="WP_254156771.1">
    <property type="nucleotide sequence ID" value="NZ_CP100355.1"/>
</dbReference>
<dbReference type="EC" id="2.4.-.-" evidence="10"/>
<dbReference type="GeneID" id="73291025"/>
<evidence type="ECO:0000256" key="4">
    <source>
        <dbReference type="ARBA" id="ARBA00022679"/>
    </source>
</evidence>
<evidence type="ECO:0000259" key="9">
    <source>
        <dbReference type="Pfam" id="PF13231"/>
    </source>
</evidence>
<evidence type="ECO:0000256" key="8">
    <source>
        <dbReference type="SAM" id="Phobius"/>
    </source>
</evidence>
<gene>
    <name evidence="10" type="ORF">NGM29_13225</name>
</gene>
<keyword evidence="2" id="KW-1003">Cell membrane</keyword>
<dbReference type="PANTHER" id="PTHR33908:SF11">
    <property type="entry name" value="MEMBRANE PROTEIN"/>
    <property type="match status" value="1"/>
</dbReference>
<feature type="transmembrane region" description="Helical" evidence="8">
    <location>
        <begin position="293"/>
        <end position="320"/>
    </location>
</feature>
<dbReference type="AlphaFoldDB" id="A0A9E7SVZ4"/>
<protein>
    <submittedName>
        <fullName evidence="10">Glycosyltransferase family 39 protein</fullName>
        <ecNumber evidence="10">2.4.-.-</ecNumber>
    </submittedName>
</protein>
<feature type="transmembrane region" description="Helical" evidence="8">
    <location>
        <begin position="212"/>
        <end position="236"/>
    </location>
</feature>
<sequence>MDNSISKDRLLSPHLAIVIGGIAVRIIFWLLYPPIWKSYSVFIPLRGSALSYMAGFQSYHPLRMPFYDVAAAVFFLPTEGLLGIKAVTLFSLIVSCVGVVAFNLGARKLFSDRIGLYATVMFAFYPKFVIMTARGIPEAAAISIIGCMFYPLAIGFETGRSRYFLVSGVAALFAYLMYMPAVLVGIVTTLYLYVRHQNETTGFLPELKTAAFALPSFIVGVLYLIYGPLSVALSATTGSAIGFGSRPLFINSYGVIEKSVRYVGYTFIDFWWHQRGWDAENHIFERIGSIADLLGILFIPAAIFWISVVVMLTGLVFAGIAALYRQKTPETLWLFSWLIVFVILYNGKNIGWVGAFMTRQVSPILPAICIVFGVGAATLYDRYSGRLSNFQSSQGPFSVPKTLSVFFVCCLFLSLLAVGGVHGSFTASDASDTQNEIREVRQAVGPDDQIGVVDSYSYYRTVLYSNGELWPTVFLTPEELEQDTLYFSSLADIQSQEDMDRSGVRYVYILKKCDGFDSNQQALIDSAPAIEFEHEIQSTGCNTKSVLLDMDSDSTE</sequence>
<feature type="transmembrane region" description="Helical" evidence="8">
    <location>
        <begin position="80"/>
        <end position="102"/>
    </location>
</feature>
<keyword evidence="7 8" id="KW-0472">Membrane</keyword>
<feature type="transmembrane region" description="Helical" evidence="8">
    <location>
        <begin position="332"/>
        <end position="352"/>
    </location>
</feature>
<evidence type="ECO:0000256" key="7">
    <source>
        <dbReference type="ARBA" id="ARBA00023136"/>
    </source>
</evidence>
<dbReference type="Proteomes" id="UP001056855">
    <property type="component" value="Chromosome"/>
</dbReference>
<feature type="transmembrane region" description="Helical" evidence="8">
    <location>
        <begin position="139"/>
        <end position="156"/>
    </location>
</feature>
<dbReference type="GO" id="GO:0008610">
    <property type="term" value="P:lipid biosynthetic process"/>
    <property type="evidence" value="ECO:0007669"/>
    <property type="project" value="UniProtKB-ARBA"/>
</dbReference>
<feature type="domain" description="Glycosyltransferase RgtA/B/C/D-like" evidence="9">
    <location>
        <begin position="85"/>
        <end position="218"/>
    </location>
</feature>
<dbReference type="EMBL" id="CP100355">
    <property type="protein sequence ID" value="UTF52738.1"/>
    <property type="molecule type" value="Genomic_DNA"/>
</dbReference>
<feature type="transmembrane region" description="Helical" evidence="8">
    <location>
        <begin position="12"/>
        <end position="32"/>
    </location>
</feature>
<keyword evidence="5 8" id="KW-0812">Transmembrane</keyword>
<name>A0A9E7SVZ4_9EURY</name>
<evidence type="ECO:0000256" key="6">
    <source>
        <dbReference type="ARBA" id="ARBA00022989"/>
    </source>
</evidence>
<proteinExistence type="predicted"/>
<feature type="transmembrane region" description="Helical" evidence="8">
    <location>
        <begin position="403"/>
        <end position="421"/>
    </location>
</feature>
<evidence type="ECO:0000256" key="5">
    <source>
        <dbReference type="ARBA" id="ARBA00022692"/>
    </source>
</evidence>
<evidence type="ECO:0000256" key="3">
    <source>
        <dbReference type="ARBA" id="ARBA00022676"/>
    </source>
</evidence>
<keyword evidence="3 10" id="KW-0328">Glycosyltransferase</keyword>
<dbReference type="Pfam" id="PF13231">
    <property type="entry name" value="PMT_2"/>
    <property type="match status" value="1"/>
</dbReference>
<keyword evidence="4 10" id="KW-0808">Transferase</keyword>
<evidence type="ECO:0000256" key="2">
    <source>
        <dbReference type="ARBA" id="ARBA00022475"/>
    </source>
</evidence>